<proteinExistence type="predicted"/>
<gene>
    <name evidence="3" type="ORF">GCM10025874_21680</name>
</gene>
<comment type="caution">
    <text evidence="3">The sequence shown here is derived from an EMBL/GenBank/DDBJ whole genome shotgun (WGS) entry which is preliminary data.</text>
</comment>
<evidence type="ECO:0000256" key="1">
    <source>
        <dbReference type="SAM" id="MobiDB-lite"/>
    </source>
</evidence>
<organism evidence="3 4">
    <name type="scientific">Arenivirga flava</name>
    <dbReference type="NCBI Taxonomy" id="1930060"/>
    <lineage>
        <taxon>Bacteria</taxon>
        <taxon>Bacillati</taxon>
        <taxon>Actinomycetota</taxon>
        <taxon>Actinomycetes</taxon>
        <taxon>Micrococcales</taxon>
        <taxon>Microbacteriaceae</taxon>
        <taxon>Arenivirga</taxon>
    </lineage>
</organism>
<feature type="transmembrane region" description="Helical" evidence="2">
    <location>
        <begin position="7"/>
        <end position="24"/>
    </location>
</feature>
<dbReference type="AlphaFoldDB" id="A0AA37UGI4"/>
<evidence type="ECO:0000313" key="4">
    <source>
        <dbReference type="Proteomes" id="UP001157160"/>
    </source>
</evidence>
<dbReference type="EMBL" id="BSUL01000001">
    <property type="protein sequence ID" value="GMA28915.1"/>
    <property type="molecule type" value="Genomic_DNA"/>
</dbReference>
<keyword evidence="2" id="KW-0812">Transmembrane</keyword>
<evidence type="ECO:0000256" key="2">
    <source>
        <dbReference type="SAM" id="Phobius"/>
    </source>
</evidence>
<protein>
    <submittedName>
        <fullName evidence="3">Uncharacterized protein</fullName>
    </submittedName>
</protein>
<dbReference type="RefSeq" id="WP_284232540.1">
    <property type="nucleotide sequence ID" value="NZ_BSUL01000001.1"/>
</dbReference>
<reference evidence="3 4" key="1">
    <citation type="journal article" date="2014" name="Int. J. Syst. Evol. Microbiol.">
        <title>Complete genome sequence of Corynebacterium casei LMG S-19264T (=DSM 44701T), isolated from a smear-ripened cheese.</title>
        <authorList>
            <consortium name="US DOE Joint Genome Institute (JGI-PGF)"/>
            <person name="Walter F."/>
            <person name="Albersmeier A."/>
            <person name="Kalinowski J."/>
            <person name="Ruckert C."/>
        </authorList>
    </citation>
    <scope>NUCLEOTIDE SEQUENCE [LARGE SCALE GENOMIC DNA]</scope>
    <source>
        <strain evidence="3 4">NBRC 112289</strain>
    </source>
</reference>
<feature type="transmembrane region" description="Helical" evidence="2">
    <location>
        <begin position="30"/>
        <end position="48"/>
    </location>
</feature>
<name>A0AA37UGI4_9MICO</name>
<sequence>MRKPANPAYFAIGIAFAVIALVYFGTGNTVGIAFLPVGITFLILAFQVPRPKKDARRGASDGGAPLAGTSGDGSGPADGGGRPDPAPTHGSDGDVGGGSDGGGGGGGD</sequence>
<evidence type="ECO:0000313" key="3">
    <source>
        <dbReference type="EMBL" id="GMA28915.1"/>
    </source>
</evidence>
<keyword evidence="2" id="KW-0472">Membrane</keyword>
<dbReference type="Proteomes" id="UP001157160">
    <property type="component" value="Unassembled WGS sequence"/>
</dbReference>
<feature type="region of interest" description="Disordered" evidence="1">
    <location>
        <begin position="53"/>
        <end position="108"/>
    </location>
</feature>
<accession>A0AA37UGI4</accession>
<feature type="compositionally biased region" description="Gly residues" evidence="1">
    <location>
        <begin position="93"/>
        <end position="108"/>
    </location>
</feature>
<keyword evidence="4" id="KW-1185">Reference proteome</keyword>
<feature type="compositionally biased region" description="Gly residues" evidence="1">
    <location>
        <begin position="70"/>
        <end position="82"/>
    </location>
</feature>
<keyword evidence="2" id="KW-1133">Transmembrane helix</keyword>